<dbReference type="PROSITE" id="PS50082">
    <property type="entry name" value="WD_REPEATS_2"/>
    <property type="match status" value="3"/>
</dbReference>
<dbReference type="Pfam" id="PF07707">
    <property type="entry name" value="BACK"/>
    <property type="match status" value="1"/>
</dbReference>
<dbReference type="InterPro" id="IPR001680">
    <property type="entry name" value="WD40_rpt"/>
</dbReference>
<dbReference type="PROSITE" id="PS00678">
    <property type="entry name" value="WD_REPEATS_1"/>
    <property type="match status" value="1"/>
</dbReference>
<sequence>MEGGFGRKHELGSNGSGVGTSGASKRPRVENNEYHGFEEFLGTIPAEPVSALGMMSANDAFATVGKYENGDDFVTITTPDHCLVMAQRLADMARNDECCDLEIVICCGKASKGETMTMHSVYACASSRTFRNLVMTKVRKVPVELSTTSGTAGKKDRKNMKSPSANSISGDTDSCVSSTCQKDADVSKDNKDNSDVCKNVTISATKIATTPRMKIEFHGVELATLELIRTYMYTGILQFYSDHICKIVDCAIYLEMDTLINLALGHVEQDIRIETVFEVLRISVKHRLHQLRERALRLFDQAFEVLVTNPQWKTLSTDLIREILLRDSLQVRNEITVFRAVAKWTQEDPKTRESEFLKFAEDPNCLRLSNMAREELIEMSQHELAVKSNQVRRILYLEAVARQEAAQGGSRANGNAAQTRDRQYGVPSVSCALAEPPLEVSVCERTIEGHQRAVCALTTVGNYVASACGDYRVRVFNPANDWRCEYVLDGHTSAVVALKSVGDLLISAGPDKTIRIWSTQTWECVHVIRTPKSSVCSLAVFDNKLITGGDDGTLKSWGMSGWGLQRTVIAHAHVIWSLARYRQDVLISGSSDTKISVWNVSRNGFSLITTLTQHKDEVQALAVDHQNDWLISGSDDGMVNIHSCKNWECLRTFCWQNRAVLSLVSYGNKIIAGLGNGDVNIWNKDDFLKSNGRAVTIKAHSSCVMALVVTGQRLVTGSYDRTVKVWGPS</sequence>
<dbReference type="InterPro" id="IPR036322">
    <property type="entry name" value="WD40_repeat_dom_sf"/>
</dbReference>
<feature type="repeat" description="WD" evidence="3">
    <location>
        <begin position="697"/>
        <end position="729"/>
    </location>
</feature>
<dbReference type="CDD" id="cd14733">
    <property type="entry name" value="BACK"/>
    <property type="match status" value="1"/>
</dbReference>
<dbReference type="Gene3D" id="1.25.40.420">
    <property type="match status" value="1"/>
</dbReference>
<dbReference type="SMART" id="SM00320">
    <property type="entry name" value="WD40"/>
    <property type="match status" value="7"/>
</dbReference>
<dbReference type="PROSITE" id="PS50294">
    <property type="entry name" value="WD_REPEATS_REGION"/>
    <property type="match status" value="2"/>
</dbReference>
<dbReference type="SMART" id="SM00875">
    <property type="entry name" value="BACK"/>
    <property type="match status" value="1"/>
</dbReference>
<evidence type="ECO:0000313" key="6">
    <source>
        <dbReference type="EMBL" id="CAD9670912.1"/>
    </source>
</evidence>
<evidence type="ECO:0000259" key="5">
    <source>
        <dbReference type="SMART" id="SM00875"/>
    </source>
</evidence>
<dbReference type="SUPFAM" id="SSF54695">
    <property type="entry name" value="POZ domain"/>
    <property type="match status" value="1"/>
</dbReference>
<keyword evidence="2" id="KW-0677">Repeat</keyword>
<dbReference type="EMBL" id="HBHK01005689">
    <property type="protein sequence ID" value="CAD9670912.1"/>
    <property type="molecule type" value="Transcribed_RNA"/>
</dbReference>
<dbReference type="InterPro" id="IPR011333">
    <property type="entry name" value="SKP1/BTB/POZ_sf"/>
</dbReference>
<dbReference type="SUPFAM" id="SSF50978">
    <property type="entry name" value="WD40 repeat-like"/>
    <property type="match status" value="1"/>
</dbReference>
<dbReference type="PANTHER" id="PTHR22847:SF637">
    <property type="entry name" value="WD REPEAT DOMAIN 5B"/>
    <property type="match status" value="1"/>
</dbReference>
<dbReference type="GO" id="GO:1990234">
    <property type="term" value="C:transferase complex"/>
    <property type="evidence" value="ECO:0007669"/>
    <property type="project" value="UniProtKB-ARBA"/>
</dbReference>
<dbReference type="Pfam" id="PF00400">
    <property type="entry name" value="WD40"/>
    <property type="match status" value="5"/>
</dbReference>
<feature type="region of interest" description="Disordered" evidence="4">
    <location>
        <begin position="1"/>
        <end position="28"/>
    </location>
</feature>
<feature type="region of interest" description="Disordered" evidence="4">
    <location>
        <begin position="146"/>
        <end position="175"/>
    </location>
</feature>
<feature type="compositionally biased region" description="Polar residues" evidence="4">
    <location>
        <begin position="161"/>
        <end position="175"/>
    </location>
</feature>
<feature type="domain" description="BACK" evidence="5">
    <location>
        <begin position="276"/>
        <end position="380"/>
    </location>
</feature>
<dbReference type="CDD" id="cd00200">
    <property type="entry name" value="WD40"/>
    <property type="match status" value="1"/>
</dbReference>
<keyword evidence="1 3" id="KW-0853">WD repeat</keyword>
<dbReference type="Gene3D" id="2.130.10.10">
    <property type="entry name" value="YVTN repeat-like/Quinoprotein amine dehydrogenase"/>
    <property type="match status" value="2"/>
</dbReference>
<evidence type="ECO:0000256" key="4">
    <source>
        <dbReference type="SAM" id="MobiDB-lite"/>
    </source>
</evidence>
<dbReference type="PANTHER" id="PTHR22847">
    <property type="entry name" value="WD40 REPEAT PROTEIN"/>
    <property type="match status" value="1"/>
</dbReference>
<dbReference type="InterPro" id="IPR015943">
    <property type="entry name" value="WD40/YVTN_repeat-like_dom_sf"/>
</dbReference>
<evidence type="ECO:0000256" key="1">
    <source>
        <dbReference type="ARBA" id="ARBA00022574"/>
    </source>
</evidence>
<dbReference type="AlphaFoldDB" id="A0A7S2RH86"/>
<dbReference type="InterPro" id="IPR019775">
    <property type="entry name" value="WD40_repeat_CS"/>
</dbReference>
<proteinExistence type="predicted"/>
<accession>A0A7S2RH86</accession>
<name>A0A7S2RH86_9STRA</name>
<feature type="repeat" description="WD" evidence="3">
    <location>
        <begin position="611"/>
        <end position="641"/>
    </location>
</feature>
<evidence type="ECO:0000256" key="2">
    <source>
        <dbReference type="ARBA" id="ARBA00022737"/>
    </source>
</evidence>
<evidence type="ECO:0000256" key="3">
    <source>
        <dbReference type="PROSITE-ProRule" id="PRU00221"/>
    </source>
</evidence>
<organism evidence="6">
    <name type="scientific">Mucochytrium quahogii</name>
    <dbReference type="NCBI Taxonomy" id="96639"/>
    <lineage>
        <taxon>Eukaryota</taxon>
        <taxon>Sar</taxon>
        <taxon>Stramenopiles</taxon>
        <taxon>Bigyra</taxon>
        <taxon>Labyrinthulomycetes</taxon>
        <taxon>Thraustochytrida</taxon>
        <taxon>Thraustochytriidae</taxon>
        <taxon>Mucochytrium</taxon>
    </lineage>
</organism>
<dbReference type="InterPro" id="IPR011705">
    <property type="entry name" value="BACK"/>
</dbReference>
<feature type="compositionally biased region" description="Basic and acidic residues" evidence="4">
    <location>
        <begin position="1"/>
        <end position="11"/>
    </location>
</feature>
<dbReference type="InterPro" id="IPR020472">
    <property type="entry name" value="WD40_PAC1"/>
</dbReference>
<protein>
    <recommendedName>
        <fullName evidence="5">BACK domain-containing protein</fullName>
    </recommendedName>
</protein>
<reference evidence="6" key="1">
    <citation type="submission" date="2021-01" db="EMBL/GenBank/DDBJ databases">
        <authorList>
            <person name="Corre E."/>
            <person name="Pelletier E."/>
            <person name="Niang G."/>
            <person name="Scheremetjew M."/>
            <person name="Finn R."/>
            <person name="Kale V."/>
            <person name="Holt S."/>
            <person name="Cochrane G."/>
            <person name="Meng A."/>
            <person name="Brown T."/>
            <person name="Cohen L."/>
        </authorList>
    </citation>
    <scope>NUCLEOTIDE SEQUENCE</scope>
    <source>
        <strain evidence="6">NY070348D</strain>
    </source>
</reference>
<feature type="repeat" description="WD" evidence="3">
    <location>
        <begin position="488"/>
        <end position="527"/>
    </location>
</feature>
<dbReference type="Gene3D" id="3.30.710.10">
    <property type="entry name" value="Potassium Channel Kv1.1, Chain A"/>
    <property type="match status" value="1"/>
</dbReference>
<gene>
    <name evidence="6" type="ORF">QSP1433_LOCUS3341</name>
</gene>
<dbReference type="PRINTS" id="PR00320">
    <property type="entry name" value="GPROTEINBRPT"/>
</dbReference>